<dbReference type="SUPFAM" id="SSF54171">
    <property type="entry name" value="DNA-binding domain"/>
    <property type="match status" value="1"/>
</dbReference>
<accession>A0AAQ3L650</accession>
<dbReference type="GO" id="GO:0003677">
    <property type="term" value="F:DNA binding"/>
    <property type="evidence" value="ECO:0007669"/>
    <property type="project" value="UniProtKB-KW"/>
</dbReference>
<keyword evidence="4" id="KW-0804">Transcription</keyword>
<evidence type="ECO:0000256" key="1">
    <source>
        <dbReference type="ARBA" id="ARBA00004123"/>
    </source>
</evidence>
<dbReference type="Gene3D" id="3.30.730.10">
    <property type="entry name" value="AP2/ERF domain"/>
    <property type="match status" value="1"/>
</dbReference>
<dbReference type="Proteomes" id="UP001327560">
    <property type="component" value="Chromosome 9"/>
</dbReference>
<evidence type="ECO:0000256" key="6">
    <source>
        <dbReference type="SAM" id="MobiDB-lite"/>
    </source>
</evidence>
<dbReference type="GO" id="GO:0005634">
    <property type="term" value="C:nucleus"/>
    <property type="evidence" value="ECO:0007669"/>
    <property type="project" value="UniProtKB-SubCell"/>
</dbReference>
<evidence type="ECO:0000256" key="5">
    <source>
        <dbReference type="ARBA" id="ARBA00023242"/>
    </source>
</evidence>
<dbReference type="InterPro" id="IPR044808">
    <property type="entry name" value="ERF_plant"/>
</dbReference>
<dbReference type="GO" id="GO:0003700">
    <property type="term" value="F:DNA-binding transcription factor activity"/>
    <property type="evidence" value="ECO:0007669"/>
    <property type="project" value="InterPro"/>
</dbReference>
<evidence type="ECO:0000313" key="8">
    <source>
        <dbReference type="EMBL" id="WOL20002.1"/>
    </source>
</evidence>
<dbReference type="PANTHER" id="PTHR31190:SF142">
    <property type="entry name" value="ETHYLENE-RESPONSIVE TRANSCRIPTION FACTOR RAP2-3"/>
    <property type="match status" value="1"/>
</dbReference>
<dbReference type="GO" id="GO:0009873">
    <property type="term" value="P:ethylene-activated signaling pathway"/>
    <property type="evidence" value="ECO:0007669"/>
    <property type="project" value="InterPro"/>
</dbReference>
<evidence type="ECO:0000256" key="2">
    <source>
        <dbReference type="ARBA" id="ARBA00023015"/>
    </source>
</evidence>
<dbReference type="InterPro" id="IPR001471">
    <property type="entry name" value="AP2/ERF_dom"/>
</dbReference>
<name>A0AAQ3L650_9LILI</name>
<evidence type="ECO:0000256" key="4">
    <source>
        <dbReference type="ARBA" id="ARBA00023163"/>
    </source>
</evidence>
<feature type="domain" description="AP2/ERF" evidence="7">
    <location>
        <begin position="105"/>
        <end position="130"/>
    </location>
</feature>
<dbReference type="AlphaFoldDB" id="A0AAQ3L650"/>
<dbReference type="PROSITE" id="PS51032">
    <property type="entry name" value="AP2_ERF"/>
    <property type="match status" value="1"/>
</dbReference>
<dbReference type="EMBL" id="CP136898">
    <property type="protein sequence ID" value="WOL20002.1"/>
    <property type="molecule type" value="Genomic_DNA"/>
</dbReference>
<keyword evidence="9" id="KW-1185">Reference proteome</keyword>
<feature type="region of interest" description="Disordered" evidence="6">
    <location>
        <begin position="73"/>
        <end position="109"/>
    </location>
</feature>
<keyword evidence="2" id="KW-0805">Transcription regulation</keyword>
<protein>
    <recommendedName>
        <fullName evidence="7">AP2/ERF domain-containing protein</fullName>
    </recommendedName>
</protein>
<comment type="subcellular location">
    <subcellularLocation>
        <location evidence="1">Nucleus</location>
    </subcellularLocation>
</comment>
<evidence type="ECO:0000256" key="3">
    <source>
        <dbReference type="ARBA" id="ARBA00023125"/>
    </source>
</evidence>
<keyword evidence="3" id="KW-0238">DNA-binding</keyword>
<sequence>MSSCKATWQPSSRPSREEETSIIVSTLSYVLSGCAAADPFAELPLAETCRVCAIDGCLGCEFFSSGEAQTPDVDAAASEGGRQVGGSANVDKKKKKKKKRKRKNKYRGVRQRPWGRWAAEIRDPRLSVRRTTVTMDFLNDMGLSIQDDVLQSLSSKKEKLKQKIMLLRWHRLGSKSFDRFYLNDERAVVTDDVIVVETMTSSNEMLQSYLSQVMKVATVIDLPIGEVTD</sequence>
<feature type="compositionally biased region" description="Basic residues" evidence="6">
    <location>
        <begin position="92"/>
        <end position="109"/>
    </location>
</feature>
<evidence type="ECO:0000259" key="7">
    <source>
        <dbReference type="PROSITE" id="PS51032"/>
    </source>
</evidence>
<evidence type="ECO:0000313" key="9">
    <source>
        <dbReference type="Proteomes" id="UP001327560"/>
    </source>
</evidence>
<dbReference type="PANTHER" id="PTHR31190">
    <property type="entry name" value="DNA-BINDING DOMAIN"/>
    <property type="match status" value="1"/>
</dbReference>
<proteinExistence type="predicted"/>
<dbReference type="InterPro" id="IPR016177">
    <property type="entry name" value="DNA-bd_dom_sf"/>
</dbReference>
<keyword evidence="5" id="KW-0539">Nucleus</keyword>
<dbReference type="InterPro" id="IPR036955">
    <property type="entry name" value="AP2/ERF_dom_sf"/>
</dbReference>
<organism evidence="8 9">
    <name type="scientific">Canna indica</name>
    <name type="common">Indian-shot</name>
    <dbReference type="NCBI Taxonomy" id="4628"/>
    <lineage>
        <taxon>Eukaryota</taxon>
        <taxon>Viridiplantae</taxon>
        <taxon>Streptophyta</taxon>
        <taxon>Embryophyta</taxon>
        <taxon>Tracheophyta</taxon>
        <taxon>Spermatophyta</taxon>
        <taxon>Magnoliopsida</taxon>
        <taxon>Liliopsida</taxon>
        <taxon>Zingiberales</taxon>
        <taxon>Cannaceae</taxon>
        <taxon>Canna</taxon>
    </lineage>
</organism>
<dbReference type="PROSITE" id="PS51257">
    <property type="entry name" value="PROKAR_LIPOPROTEIN"/>
    <property type="match status" value="1"/>
</dbReference>
<dbReference type="SMART" id="SM00380">
    <property type="entry name" value="AP2"/>
    <property type="match status" value="1"/>
</dbReference>
<reference evidence="8 9" key="1">
    <citation type="submission" date="2023-10" db="EMBL/GenBank/DDBJ databases">
        <title>Chromosome-scale genome assembly provides insights into flower coloration mechanisms of Canna indica.</title>
        <authorList>
            <person name="Li C."/>
        </authorList>
    </citation>
    <scope>NUCLEOTIDE SEQUENCE [LARGE SCALE GENOMIC DNA]</scope>
    <source>
        <tissue evidence="8">Flower</tissue>
    </source>
</reference>
<gene>
    <name evidence="8" type="ORF">Cni_G28804</name>
</gene>